<reference evidence="4 5" key="1">
    <citation type="journal article" date="2018" name="G3 (Bethesda)">
        <title>Phylogenetic and Phylogenomic Definition of Rhizopus Species.</title>
        <authorList>
            <person name="Gryganskyi A.P."/>
            <person name="Golan J."/>
            <person name="Dolatabadi S."/>
            <person name="Mondo S."/>
            <person name="Robb S."/>
            <person name="Idnurm A."/>
            <person name="Muszewska A."/>
            <person name="Steczkiewicz K."/>
            <person name="Masonjones S."/>
            <person name="Liao H.L."/>
            <person name="Gajdeczka M.T."/>
            <person name="Anike F."/>
            <person name="Vuek A."/>
            <person name="Anishchenko I.M."/>
            <person name="Voigt K."/>
            <person name="de Hoog G.S."/>
            <person name="Smith M.E."/>
            <person name="Heitman J."/>
            <person name="Vilgalys R."/>
            <person name="Stajich J.E."/>
        </authorList>
    </citation>
    <scope>NUCLEOTIDE SEQUENCE [LARGE SCALE GENOMIC DNA]</scope>
    <source>
        <strain evidence="4 5">CBS 357.93</strain>
    </source>
</reference>
<evidence type="ECO:0000313" key="4">
    <source>
        <dbReference type="EMBL" id="RCH81116.1"/>
    </source>
</evidence>
<dbReference type="SUPFAM" id="SSF63491">
    <property type="entry name" value="BAG domain"/>
    <property type="match status" value="1"/>
</dbReference>
<name>A0A367IU10_RHIAZ</name>
<feature type="compositionally biased region" description="Basic and acidic residues" evidence="2">
    <location>
        <begin position="318"/>
        <end position="353"/>
    </location>
</feature>
<dbReference type="Proteomes" id="UP000252139">
    <property type="component" value="Unassembled WGS sequence"/>
</dbReference>
<evidence type="ECO:0000256" key="1">
    <source>
        <dbReference type="SAM" id="Coils"/>
    </source>
</evidence>
<keyword evidence="1" id="KW-0175">Coiled coil</keyword>
<feature type="domain" description="BAG" evidence="3">
    <location>
        <begin position="452"/>
        <end position="504"/>
    </location>
</feature>
<dbReference type="PROSITE" id="PS51035">
    <property type="entry name" value="BAG"/>
    <property type="match status" value="1"/>
</dbReference>
<feature type="compositionally biased region" description="Polar residues" evidence="2">
    <location>
        <begin position="222"/>
        <end position="237"/>
    </location>
</feature>
<evidence type="ECO:0000256" key="2">
    <source>
        <dbReference type="SAM" id="MobiDB-lite"/>
    </source>
</evidence>
<feature type="region of interest" description="Disordered" evidence="2">
    <location>
        <begin position="318"/>
        <end position="382"/>
    </location>
</feature>
<evidence type="ECO:0000259" key="3">
    <source>
        <dbReference type="PROSITE" id="PS51035"/>
    </source>
</evidence>
<feature type="compositionally biased region" description="Acidic residues" evidence="2">
    <location>
        <begin position="369"/>
        <end position="378"/>
    </location>
</feature>
<dbReference type="STRING" id="86630.A0A367IU10"/>
<feature type="region of interest" description="Disordered" evidence="2">
    <location>
        <begin position="511"/>
        <end position="532"/>
    </location>
</feature>
<dbReference type="AlphaFoldDB" id="A0A367IU10"/>
<feature type="compositionally biased region" description="Acidic residues" evidence="2">
    <location>
        <begin position="246"/>
        <end position="255"/>
    </location>
</feature>
<dbReference type="InterPro" id="IPR003103">
    <property type="entry name" value="BAG_domain"/>
</dbReference>
<protein>
    <recommendedName>
        <fullName evidence="3">BAG domain-containing protein</fullName>
    </recommendedName>
</protein>
<gene>
    <name evidence="4" type="ORF">CU097_003089</name>
</gene>
<proteinExistence type="predicted"/>
<evidence type="ECO:0000313" key="5">
    <source>
        <dbReference type="Proteomes" id="UP000252139"/>
    </source>
</evidence>
<comment type="caution">
    <text evidence="4">The sequence shown here is derived from an EMBL/GenBank/DDBJ whole genome shotgun (WGS) entry which is preliminary data.</text>
</comment>
<keyword evidence="5" id="KW-1185">Reference proteome</keyword>
<dbReference type="GO" id="GO:0051087">
    <property type="term" value="F:protein-folding chaperone binding"/>
    <property type="evidence" value="ECO:0007669"/>
    <property type="project" value="InterPro"/>
</dbReference>
<dbReference type="EMBL" id="PJQL01003576">
    <property type="protein sequence ID" value="RCH81116.1"/>
    <property type="molecule type" value="Genomic_DNA"/>
</dbReference>
<accession>A0A367IU10</accession>
<sequence>MYRRNPTRALSIDDILQLQSLLAYEQDERAKHIEECQNSSNVVHLHPIYRSASPAEIAAAARGEKQRLEQALYNLRLLKEEYRRHRTRQIQAYLDEYRRQALIRAVLQEEEERYYRQCIAAALEQQRVNETWNRYIQMNTQQQEIERQLDEAYRTGYSEYRAQQLAELLKHLFEQQYQEKDKEYKQVEEEDDEKSNNDEAVAEVWKFLSDQKQDSETPRSAFLTSEHSTLEENQSTPEASLSHEASEEEDGYEDDIEEDKTLEDVAPDTSHTQRTLPPLADHVVTLKDLVNQLASQPVLVGEQYNSAPGKAFYCDEPKPSGIWEKDQPKKTEKPKVEIPEVKKKPYLPEHVFTEAEPTPTSERMSVSPVDEEEEEEERENQRFVDEIAAEQQKETKSKDPQELKTIQQLNEISKSLESETSDIVSRWQHVLNQPLTFSKQKEGTLLLTATTDANRAYLGSEDELMRVMLKLDTIESNGDESIRSYRRELVQKCQSMLDQLDLHKQAELQKALSASKHPKRRKRRHHRSQRKC</sequence>
<feature type="coiled-coil region" evidence="1">
    <location>
        <begin position="61"/>
        <end position="88"/>
    </location>
</feature>
<dbReference type="Gene3D" id="1.20.58.120">
    <property type="entry name" value="BAG domain"/>
    <property type="match status" value="1"/>
</dbReference>
<dbReference type="OrthoDB" id="333905at2759"/>
<dbReference type="SMART" id="SM00264">
    <property type="entry name" value="BAG"/>
    <property type="match status" value="1"/>
</dbReference>
<feature type="coiled-coil region" evidence="1">
    <location>
        <begin position="170"/>
        <end position="197"/>
    </location>
</feature>
<organism evidence="4 5">
    <name type="scientific">Rhizopus azygosporus</name>
    <name type="common">Rhizopus microsporus var. azygosporus</name>
    <dbReference type="NCBI Taxonomy" id="86630"/>
    <lineage>
        <taxon>Eukaryota</taxon>
        <taxon>Fungi</taxon>
        <taxon>Fungi incertae sedis</taxon>
        <taxon>Mucoromycota</taxon>
        <taxon>Mucoromycotina</taxon>
        <taxon>Mucoromycetes</taxon>
        <taxon>Mucorales</taxon>
        <taxon>Mucorineae</taxon>
        <taxon>Rhizopodaceae</taxon>
        <taxon>Rhizopus</taxon>
    </lineage>
</organism>
<feature type="region of interest" description="Disordered" evidence="2">
    <location>
        <begin position="208"/>
        <end position="255"/>
    </location>
</feature>
<dbReference type="InterPro" id="IPR036533">
    <property type="entry name" value="BAG_dom_sf"/>
</dbReference>
<feature type="compositionally biased region" description="Basic residues" evidence="2">
    <location>
        <begin position="516"/>
        <end position="532"/>
    </location>
</feature>
<dbReference type="Pfam" id="PF02179">
    <property type="entry name" value="BAG"/>
    <property type="match status" value="1"/>
</dbReference>